<protein>
    <submittedName>
        <fullName evidence="2">PAS domain-containing protein</fullName>
    </submittedName>
</protein>
<sequence length="147" mass="16570">MSCLELSEKTETDVSIFELFNEMNDGIVIQEINGRFLWANEAMGEIIGIPHSMIVGMDAVDFFSVYFSPVQQNQKLFINLLKNTFKYNLSLNHVLCNLKYSPGRLFEYSTRVMTTHMTSGLRMNIFRISGGSTSAVSAGGYISSTWN</sequence>
<proteinExistence type="predicted"/>
<evidence type="ECO:0000313" key="2">
    <source>
        <dbReference type="EMBL" id="NVO67366.1"/>
    </source>
</evidence>
<accession>A0A7K4HQ28</accession>
<evidence type="ECO:0000313" key="3">
    <source>
        <dbReference type="Proteomes" id="UP000570823"/>
    </source>
</evidence>
<dbReference type="InterPro" id="IPR000014">
    <property type="entry name" value="PAS"/>
</dbReference>
<dbReference type="CDD" id="cd00130">
    <property type="entry name" value="PAS"/>
    <property type="match status" value="1"/>
</dbReference>
<dbReference type="OrthoDB" id="8127at2157"/>
<keyword evidence="3" id="KW-1185">Reference proteome</keyword>
<name>A0A7K4HQ28_9EURY</name>
<dbReference type="Proteomes" id="UP000570823">
    <property type="component" value="Unassembled WGS sequence"/>
</dbReference>
<dbReference type="InterPro" id="IPR035965">
    <property type="entry name" value="PAS-like_dom_sf"/>
</dbReference>
<dbReference type="EMBL" id="JABXWR010000001">
    <property type="protein sequence ID" value="NVO67366.1"/>
    <property type="molecule type" value="Genomic_DNA"/>
</dbReference>
<feature type="domain" description="PAS" evidence="1">
    <location>
        <begin position="12"/>
        <end position="60"/>
    </location>
</feature>
<comment type="caution">
    <text evidence="2">The sequence shown here is derived from an EMBL/GenBank/DDBJ whole genome shotgun (WGS) entry which is preliminary data.</text>
</comment>
<reference evidence="2 3" key="1">
    <citation type="submission" date="2020-06" db="EMBL/GenBank/DDBJ databases">
        <title>Methanofollis fontis sp. nov., a methanogen isolated from marine sediments near a cold seep at Four-Way Closure Ridge offshore southwestern Taiwan.</title>
        <authorList>
            <person name="Chen S.-C."/>
            <person name="Teng N.-H."/>
            <person name="Lin Y.-S."/>
            <person name="Lai M.-C."/>
            <person name="Chen H.-H."/>
            <person name="Wang C.-C."/>
        </authorList>
    </citation>
    <scope>NUCLEOTIDE SEQUENCE [LARGE SCALE GENOMIC DNA]</scope>
    <source>
        <strain evidence="2 3">DSM 2702</strain>
    </source>
</reference>
<dbReference type="AlphaFoldDB" id="A0A7K4HQ28"/>
<gene>
    <name evidence="2" type="ORF">HWN36_08630</name>
</gene>
<organism evidence="2 3">
    <name type="scientific">Methanofollis tationis</name>
    <dbReference type="NCBI Taxonomy" id="81417"/>
    <lineage>
        <taxon>Archaea</taxon>
        <taxon>Methanobacteriati</taxon>
        <taxon>Methanobacteriota</taxon>
        <taxon>Stenosarchaea group</taxon>
        <taxon>Methanomicrobia</taxon>
        <taxon>Methanomicrobiales</taxon>
        <taxon>Methanomicrobiaceae</taxon>
        <taxon>Methanofollis</taxon>
    </lineage>
</organism>
<evidence type="ECO:0000259" key="1">
    <source>
        <dbReference type="PROSITE" id="PS50112"/>
    </source>
</evidence>
<dbReference type="SUPFAM" id="SSF55785">
    <property type="entry name" value="PYP-like sensor domain (PAS domain)"/>
    <property type="match status" value="1"/>
</dbReference>
<dbReference type="Pfam" id="PF13188">
    <property type="entry name" value="PAS_8"/>
    <property type="match status" value="1"/>
</dbReference>
<dbReference type="PROSITE" id="PS50112">
    <property type="entry name" value="PAS"/>
    <property type="match status" value="1"/>
</dbReference>
<dbReference type="RefSeq" id="WP_176788963.1">
    <property type="nucleotide sequence ID" value="NZ_JABXWR010000001.1"/>
</dbReference>
<dbReference type="Gene3D" id="3.30.450.20">
    <property type="entry name" value="PAS domain"/>
    <property type="match status" value="1"/>
</dbReference>